<organism evidence="7 8">
    <name type="scientific">Dorcoceras hygrometricum</name>
    <dbReference type="NCBI Taxonomy" id="472368"/>
    <lineage>
        <taxon>Eukaryota</taxon>
        <taxon>Viridiplantae</taxon>
        <taxon>Streptophyta</taxon>
        <taxon>Embryophyta</taxon>
        <taxon>Tracheophyta</taxon>
        <taxon>Spermatophyta</taxon>
        <taxon>Magnoliopsida</taxon>
        <taxon>eudicotyledons</taxon>
        <taxon>Gunneridae</taxon>
        <taxon>Pentapetalae</taxon>
        <taxon>asterids</taxon>
        <taxon>lamiids</taxon>
        <taxon>Lamiales</taxon>
        <taxon>Gesneriaceae</taxon>
        <taxon>Didymocarpoideae</taxon>
        <taxon>Trichosporeae</taxon>
        <taxon>Loxocarpinae</taxon>
        <taxon>Dorcoceras</taxon>
    </lineage>
</organism>
<dbReference type="Gene3D" id="1.20.5.110">
    <property type="match status" value="1"/>
</dbReference>
<evidence type="ECO:0000256" key="3">
    <source>
        <dbReference type="ARBA" id="ARBA00022483"/>
    </source>
</evidence>
<dbReference type="EMBL" id="KV005015">
    <property type="protein sequence ID" value="KZV34948.1"/>
    <property type="molecule type" value="Genomic_DNA"/>
</dbReference>
<dbReference type="GO" id="GO:0005737">
    <property type="term" value="C:cytoplasm"/>
    <property type="evidence" value="ECO:0007669"/>
    <property type="project" value="UniProtKB-SubCell"/>
</dbReference>
<dbReference type="PROSITE" id="PS50892">
    <property type="entry name" value="V_SNARE"/>
    <property type="match status" value="1"/>
</dbReference>
<proteinExistence type="inferred from homology"/>
<dbReference type="GO" id="GO:0006887">
    <property type="term" value="P:exocytosis"/>
    <property type="evidence" value="ECO:0007669"/>
    <property type="project" value="UniProtKB-KW"/>
</dbReference>
<dbReference type="SUPFAM" id="SSF58038">
    <property type="entry name" value="SNARE fusion complex"/>
    <property type="match status" value="1"/>
</dbReference>
<dbReference type="Pfam" id="PF00957">
    <property type="entry name" value="Synaptobrevin"/>
    <property type="match status" value="1"/>
</dbReference>
<dbReference type="Proteomes" id="UP000250235">
    <property type="component" value="Unassembled WGS sequence"/>
</dbReference>
<dbReference type="OrthoDB" id="19944at2759"/>
<dbReference type="Gene3D" id="2.130.10.10">
    <property type="entry name" value="YVTN repeat-like/Quinoprotein amine dehydrogenase"/>
    <property type="match status" value="3"/>
</dbReference>
<keyword evidence="8" id="KW-1185">Reference proteome</keyword>
<dbReference type="GO" id="GO:0006893">
    <property type="term" value="P:Golgi to plasma membrane transport"/>
    <property type="evidence" value="ECO:0007669"/>
    <property type="project" value="TreeGrafter"/>
</dbReference>
<dbReference type="PANTHER" id="PTHR10241">
    <property type="entry name" value="LETHAL 2 GIANT LARVAE PROTEIN"/>
    <property type="match status" value="1"/>
</dbReference>
<dbReference type="Pfam" id="PF00400">
    <property type="entry name" value="WD40"/>
    <property type="match status" value="1"/>
</dbReference>
<dbReference type="GO" id="GO:0005096">
    <property type="term" value="F:GTPase activator activity"/>
    <property type="evidence" value="ECO:0007669"/>
    <property type="project" value="TreeGrafter"/>
</dbReference>
<dbReference type="InterPro" id="IPR001680">
    <property type="entry name" value="WD40_rpt"/>
</dbReference>
<reference evidence="7 8" key="1">
    <citation type="journal article" date="2015" name="Proc. Natl. Acad. Sci. U.S.A.">
        <title>The resurrection genome of Boea hygrometrica: A blueprint for survival of dehydration.</title>
        <authorList>
            <person name="Xiao L."/>
            <person name="Yang G."/>
            <person name="Zhang L."/>
            <person name="Yang X."/>
            <person name="Zhao S."/>
            <person name="Ji Z."/>
            <person name="Zhou Q."/>
            <person name="Hu M."/>
            <person name="Wang Y."/>
            <person name="Chen M."/>
            <person name="Xu Y."/>
            <person name="Jin H."/>
            <person name="Xiao X."/>
            <person name="Hu G."/>
            <person name="Bao F."/>
            <person name="Hu Y."/>
            <person name="Wan P."/>
            <person name="Li L."/>
            <person name="Deng X."/>
            <person name="Kuang T."/>
            <person name="Xiang C."/>
            <person name="Zhu J.K."/>
            <person name="Oliver M.J."/>
            <person name="He Y."/>
        </authorList>
    </citation>
    <scope>NUCLEOTIDE SEQUENCE [LARGE SCALE GENOMIC DNA]</scope>
    <source>
        <strain evidence="8">cv. XS01</strain>
    </source>
</reference>
<comment type="similarity">
    <text evidence="2">Belongs to the WD repeat L(2)GL family.</text>
</comment>
<accession>A0A2Z7BMX8</accession>
<evidence type="ECO:0000256" key="2">
    <source>
        <dbReference type="ARBA" id="ARBA00008070"/>
    </source>
</evidence>
<dbReference type="InterPro" id="IPR036322">
    <property type="entry name" value="WD40_repeat_dom_sf"/>
</dbReference>
<dbReference type="GO" id="GO:0045159">
    <property type="term" value="F:myosin II binding"/>
    <property type="evidence" value="ECO:0007669"/>
    <property type="project" value="TreeGrafter"/>
</dbReference>
<evidence type="ECO:0000256" key="1">
    <source>
        <dbReference type="ARBA" id="ARBA00004496"/>
    </source>
</evidence>
<dbReference type="InterPro" id="IPR015943">
    <property type="entry name" value="WD40/YVTN_repeat-like_dom_sf"/>
</dbReference>
<evidence type="ECO:0000313" key="7">
    <source>
        <dbReference type="EMBL" id="KZV34948.1"/>
    </source>
</evidence>
<feature type="domain" description="V-SNARE coiled-coil homology" evidence="6">
    <location>
        <begin position="955"/>
        <end position="1019"/>
    </location>
</feature>
<comment type="subcellular location">
    <subcellularLocation>
        <location evidence="1">Cytoplasm</location>
    </subcellularLocation>
</comment>
<evidence type="ECO:0000313" key="8">
    <source>
        <dbReference type="Proteomes" id="UP000250235"/>
    </source>
</evidence>
<evidence type="ECO:0000256" key="5">
    <source>
        <dbReference type="PROSITE-ProRule" id="PRU00290"/>
    </source>
</evidence>
<dbReference type="AlphaFoldDB" id="A0A2Z7BMX8"/>
<dbReference type="SUPFAM" id="SSF50978">
    <property type="entry name" value="WD40 repeat-like"/>
    <property type="match status" value="2"/>
</dbReference>
<keyword evidence="4" id="KW-0963">Cytoplasm</keyword>
<sequence>MESSAPAPRVCVHYGIPSTASILAFDPIQRLLAIGTLDGRIKVIGGDNIEGLLVSPKALPFKNLEFLQNQGFLVSVSNENEIQVWDLRKRCISSNIQWESNITAFSVIPSTHFIYVGDEYGFLSVLKYDAEEGIIIQLPYHIPPNLVAEGSGVSLPDDLSIVGVLSQPHSYGNRVLIAYENGLIILWDVTEDRVVHVRYHNRSLEKDHAEKDISSLCWVSPDGSALAVGYVDGDILLWNLSVPDNSKSQRSQNMSNDVVKIQLSSRDKRLPVIVLHWSSNRAQGNCGGQLFAYGGEDIGSEEVLTILNLEWSAGLIQLKCVERVDLTLHGSFADVIITPKAHEPDNYSSTSIFILTNPGQLLFYDFTSLSIFKPGSGRNVHGVQYHPVIPTVEPHMTVGRLCLIGLDRSFLSEISEFSPAKLQADGVLTGRGSQWPLTGGVPCQPSPAANKLQRMYIGGYQDGSVRIWDATPTILSLVSVLRLKIEGIQVSGSTSAVSALDFSSITLTLAVGNESGAVFIYILQGNSSQPILTLITETSRNDHDLPHAETNHCSAIFSVLNSPVRALQFVNSGVRLLVGYECGQVAILDTSLLSVLSITDCLTSSRSPIISVAVKSFLDTHENNINNSENDIVCESITELAFVLTKDAQTILIDSDRGNIHVDPENQPLQSSHENLTGLSSAEGHMQHTCLGDKTLETQILLCCNDAVYTYPLRSLFQGNSNFVRLLNLEKPCSWTTILKRNEEEYGLIVVYQTGEIEIRTFPDLELVGDTSLMSILRWSFKNNMEKTMCASDEGQIALVNGCEFASISLLDFENEFSLESLPCLHDEALAAAADVNFTQNQKKTQKAMPGFISNMIKGLKGGEGEQNMNYMESREIMIARLDGMFSRFPFSDAFGSFDKEDLELGIDDIDIDGPVVVSTSQKSGNDIKDKGRERERLFEGGSSDNYPKARTREEIIAKYRNAGDAAASASQAKDKLLERGEKLDRLSKRTAELQSGAENFASMANELAKTMEKRKWWNI</sequence>
<evidence type="ECO:0000259" key="6">
    <source>
        <dbReference type="PROSITE" id="PS50892"/>
    </source>
</evidence>
<dbReference type="SMART" id="SM00320">
    <property type="entry name" value="WD40"/>
    <property type="match status" value="6"/>
</dbReference>
<dbReference type="GO" id="GO:0019905">
    <property type="term" value="F:syntaxin binding"/>
    <property type="evidence" value="ECO:0007669"/>
    <property type="project" value="TreeGrafter"/>
</dbReference>
<dbReference type="CDD" id="cd15873">
    <property type="entry name" value="R-SNARE_STXBP5_6"/>
    <property type="match status" value="1"/>
</dbReference>
<name>A0A2Z7BMX8_9LAMI</name>
<evidence type="ECO:0000256" key="4">
    <source>
        <dbReference type="ARBA" id="ARBA00022490"/>
    </source>
</evidence>
<dbReference type="InterPro" id="IPR042855">
    <property type="entry name" value="V_SNARE_CC"/>
</dbReference>
<protein>
    <recommendedName>
        <fullName evidence="6">V-SNARE coiled-coil homology domain-containing protein</fullName>
    </recommendedName>
</protein>
<gene>
    <name evidence="7" type="ORF">F511_04922</name>
</gene>
<dbReference type="GO" id="GO:0005886">
    <property type="term" value="C:plasma membrane"/>
    <property type="evidence" value="ECO:0007669"/>
    <property type="project" value="TreeGrafter"/>
</dbReference>
<dbReference type="PANTHER" id="PTHR10241:SF38">
    <property type="entry name" value="TRANSDUCIN FAMILY PROTEIN _ WD-40 REPEAT FAMILY PROTEIN"/>
    <property type="match status" value="1"/>
</dbReference>
<keyword evidence="5" id="KW-0175">Coiled coil</keyword>
<keyword evidence="3" id="KW-0268">Exocytosis</keyword>